<evidence type="ECO:0000313" key="2">
    <source>
        <dbReference type="EMBL" id="KAK8063416.1"/>
    </source>
</evidence>
<keyword evidence="3" id="KW-1185">Reference proteome</keyword>
<name>A0ABR1UWU9_9PEZI</name>
<evidence type="ECO:0008006" key="4">
    <source>
        <dbReference type="Google" id="ProtNLM"/>
    </source>
</evidence>
<proteinExistence type="predicted"/>
<accession>A0ABR1UWU9</accession>
<dbReference type="EMBL" id="JAQQWM010000005">
    <property type="protein sequence ID" value="KAK8063416.1"/>
    <property type="molecule type" value="Genomic_DNA"/>
</dbReference>
<sequence length="297" mass="32648">MKKDELVAILRREGLRVDATKSKSEVIDVLENHKKMSSGLGAYTTPSLSGCHAATGRRFYPKGEVWVRRLSATRFQGWSVRQVSCYTVLSGFRERRLHQRMQPPPQQVAHPPMQMQQQQHMPGPVQGPTDDPSKIYNGTKYERKQTEPFAGKLASNGAIRGADRLALRSIPRLDAVALEDAAPQEAAVAGNSKKESKYFSGSEPVVNVASVNTPFKPAAERPLDAAQFYAVKGHETQVNKLPASSLAKTSSGSGSNKPGKKSVSFAAFTYTDAIAIFFTHRRIFKNMTDDYEHLGVG</sequence>
<dbReference type="Proteomes" id="UP001446871">
    <property type="component" value="Unassembled WGS sequence"/>
</dbReference>
<comment type="caution">
    <text evidence="2">The sequence shown here is derived from an EMBL/GenBank/DDBJ whole genome shotgun (WGS) entry which is preliminary data.</text>
</comment>
<evidence type="ECO:0000313" key="3">
    <source>
        <dbReference type="Proteomes" id="UP001446871"/>
    </source>
</evidence>
<evidence type="ECO:0000256" key="1">
    <source>
        <dbReference type="SAM" id="MobiDB-lite"/>
    </source>
</evidence>
<feature type="region of interest" description="Disordered" evidence="1">
    <location>
        <begin position="102"/>
        <end position="137"/>
    </location>
</feature>
<organism evidence="2 3">
    <name type="scientific">Apiospora saccharicola</name>
    <dbReference type="NCBI Taxonomy" id="335842"/>
    <lineage>
        <taxon>Eukaryota</taxon>
        <taxon>Fungi</taxon>
        <taxon>Dikarya</taxon>
        <taxon>Ascomycota</taxon>
        <taxon>Pezizomycotina</taxon>
        <taxon>Sordariomycetes</taxon>
        <taxon>Xylariomycetidae</taxon>
        <taxon>Amphisphaeriales</taxon>
        <taxon>Apiosporaceae</taxon>
        <taxon>Apiospora</taxon>
    </lineage>
</organism>
<feature type="compositionally biased region" description="Low complexity" evidence="1">
    <location>
        <begin position="107"/>
        <end position="128"/>
    </location>
</feature>
<gene>
    <name evidence="2" type="ORF">PG996_008068</name>
</gene>
<protein>
    <recommendedName>
        <fullName evidence="4">SAP domain-containing protein</fullName>
    </recommendedName>
</protein>
<reference evidence="2 3" key="1">
    <citation type="submission" date="2023-01" db="EMBL/GenBank/DDBJ databases">
        <title>Analysis of 21 Apiospora genomes using comparative genomics revels a genus with tremendous synthesis potential of carbohydrate active enzymes and secondary metabolites.</title>
        <authorList>
            <person name="Sorensen T."/>
        </authorList>
    </citation>
    <scope>NUCLEOTIDE SEQUENCE [LARGE SCALE GENOMIC DNA]</scope>
    <source>
        <strain evidence="2 3">CBS 83171</strain>
    </source>
</reference>